<comment type="caution">
    <text evidence="1">The sequence shown here is derived from an EMBL/GenBank/DDBJ whole genome shotgun (WGS) entry which is preliminary data.</text>
</comment>
<dbReference type="EMBL" id="LNQR01000103">
    <property type="protein sequence ID" value="KWT79606.1"/>
    <property type="molecule type" value="Genomic_DNA"/>
</dbReference>
<evidence type="ECO:0000313" key="1">
    <source>
        <dbReference type="EMBL" id="KWT79606.1"/>
    </source>
</evidence>
<keyword evidence="2" id="KW-1185">Reference proteome</keyword>
<gene>
    <name evidence="1" type="ORF">ASN18_2703</name>
</gene>
<accession>A0ABR5SDH6</accession>
<proteinExistence type="predicted"/>
<evidence type="ECO:0000313" key="2">
    <source>
        <dbReference type="Proteomes" id="UP000060487"/>
    </source>
</evidence>
<evidence type="ECO:0008006" key="3">
    <source>
        <dbReference type="Google" id="ProtNLM"/>
    </source>
</evidence>
<dbReference type="RefSeq" id="WP_157073004.1">
    <property type="nucleotide sequence ID" value="NZ_LNQR01000103.1"/>
</dbReference>
<sequence>MITFLATALFLFVAYRYGGDSFRWFGDELEYAAADAKVFMSKMADKADDIGSRMHALMGTYKKTKEAVKKINKAAEVIQDNSTDDSNH</sequence>
<dbReference type="Proteomes" id="UP000060487">
    <property type="component" value="Unassembled WGS sequence"/>
</dbReference>
<protein>
    <recommendedName>
        <fullName evidence="3">Secreted protein</fullName>
    </recommendedName>
</protein>
<name>A0ABR5SDH6_9BACT</name>
<reference evidence="1 2" key="1">
    <citation type="submission" date="2015-11" db="EMBL/GenBank/DDBJ databases">
        <authorList>
            <person name="Lin W."/>
        </authorList>
    </citation>
    <scope>NUCLEOTIDE SEQUENCE [LARGE SCALE GENOMIC DNA]</scope>
    <source>
        <strain evidence="1 2">HCH-1</strain>
    </source>
</reference>
<organism evidence="1 2">
    <name type="scientific">Candidatus Magnetominusculus xianensis</name>
    <dbReference type="NCBI Taxonomy" id="1748249"/>
    <lineage>
        <taxon>Bacteria</taxon>
        <taxon>Pseudomonadati</taxon>
        <taxon>Nitrospirota</taxon>
        <taxon>Nitrospiria</taxon>
        <taxon>Nitrospirales</taxon>
        <taxon>Nitrospiraceae</taxon>
        <taxon>Candidatus Magnetominusculus</taxon>
    </lineage>
</organism>